<dbReference type="EMBL" id="PDVP01000023">
    <property type="protein sequence ID" value="PHP64779.1"/>
    <property type="molecule type" value="Genomic_DNA"/>
</dbReference>
<accession>A0A2G1QH39</accession>
<evidence type="ECO:0000313" key="1">
    <source>
        <dbReference type="EMBL" id="PHP64779.1"/>
    </source>
</evidence>
<evidence type="ECO:0000313" key="2">
    <source>
        <dbReference type="Proteomes" id="UP000221168"/>
    </source>
</evidence>
<name>A0A2G1QH39_9HYPH</name>
<dbReference type="RefSeq" id="WP_099308636.1">
    <property type="nucleotide sequence ID" value="NZ_PDVP01000023.1"/>
</dbReference>
<keyword evidence="2" id="KW-1185">Reference proteome</keyword>
<reference evidence="1 2" key="1">
    <citation type="submission" date="2017-10" db="EMBL/GenBank/DDBJ databases">
        <title>Sedimentibacterium mangrovi gen. nov., sp. nov., a novel member of family Phyllobacteriacea isolated from mangrove sediment.</title>
        <authorList>
            <person name="Liao H."/>
            <person name="Tian Y."/>
        </authorList>
    </citation>
    <scope>NUCLEOTIDE SEQUENCE [LARGE SCALE GENOMIC DNA]</scope>
    <source>
        <strain evidence="1 2">X9-2-2</strain>
    </source>
</reference>
<dbReference type="Proteomes" id="UP000221168">
    <property type="component" value="Unassembled WGS sequence"/>
</dbReference>
<organism evidence="1 2">
    <name type="scientific">Zhengella mangrovi</name>
    <dbReference type="NCBI Taxonomy" id="1982044"/>
    <lineage>
        <taxon>Bacteria</taxon>
        <taxon>Pseudomonadati</taxon>
        <taxon>Pseudomonadota</taxon>
        <taxon>Alphaproteobacteria</taxon>
        <taxon>Hyphomicrobiales</taxon>
        <taxon>Notoacmeibacteraceae</taxon>
        <taxon>Zhengella</taxon>
    </lineage>
</organism>
<protein>
    <submittedName>
        <fullName evidence="1">Uncharacterized protein</fullName>
    </submittedName>
</protein>
<dbReference type="AlphaFoldDB" id="A0A2G1QH39"/>
<sequence length="122" mass="13110">MKLLVRNRKFDLCKKIMALTAATSAPDRIGAVNSRAGGILQDTGVLEDQAEGLSMTGIGMLAIGSPSIEMRTPIRRGRSVQAKDVKMGALVGLPDLRHTELVDRLVQPLIAEVGKPVFCRPC</sequence>
<proteinExistence type="predicted"/>
<comment type="caution">
    <text evidence="1">The sequence shown here is derived from an EMBL/GenBank/DDBJ whole genome shotgun (WGS) entry which is preliminary data.</text>
</comment>
<gene>
    <name evidence="1" type="ORF">CSC94_22530</name>
</gene>